<keyword evidence="2 5" id="KW-0812">Transmembrane</keyword>
<dbReference type="InterPro" id="IPR011701">
    <property type="entry name" value="MFS"/>
</dbReference>
<feature type="transmembrane region" description="Helical" evidence="5">
    <location>
        <begin position="230"/>
        <end position="253"/>
    </location>
</feature>
<accession>A0A0D2ETB4</accession>
<evidence type="ECO:0008006" key="8">
    <source>
        <dbReference type="Google" id="ProtNLM"/>
    </source>
</evidence>
<keyword evidence="4 5" id="KW-0472">Membrane</keyword>
<dbReference type="OrthoDB" id="4133405at2759"/>
<dbReference type="GO" id="GO:1990961">
    <property type="term" value="P:xenobiotic detoxification by transmembrane export across the plasma membrane"/>
    <property type="evidence" value="ECO:0007669"/>
    <property type="project" value="TreeGrafter"/>
</dbReference>
<dbReference type="PANTHER" id="PTHR23502:SF23">
    <property type="entry name" value="FLUCONAZOLE RESISTANCE PROTEIN 1"/>
    <property type="match status" value="1"/>
</dbReference>
<dbReference type="HOGENOM" id="CLU_008455_11_1_1"/>
<gene>
    <name evidence="6" type="ORF">Z519_05761</name>
</gene>
<dbReference type="GO" id="GO:0015244">
    <property type="term" value="F:fluconazole transmembrane transporter activity"/>
    <property type="evidence" value="ECO:0007669"/>
    <property type="project" value="TreeGrafter"/>
</dbReference>
<reference evidence="6" key="1">
    <citation type="submission" date="2015-01" db="EMBL/GenBank/DDBJ databases">
        <title>The Genome Sequence of Cladophialophora bantiana CBS 173.52.</title>
        <authorList>
            <consortium name="The Broad Institute Genomics Platform"/>
            <person name="Cuomo C."/>
            <person name="de Hoog S."/>
            <person name="Gorbushina A."/>
            <person name="Stielow B."/>
            <person name="Teixiera M."/>
            <person name="Abouelleil A."/>
            <person name="Chapman S.B."/>
            <person name="Priest M."/>
            <person name="Young S.K."/>
            <person name="Wortman J."/>
            <person name="Nusbaum C."/>
            <person name="Birren B."/>
        </authorList>
    </citation>
    <scope>NUCLEOTIDE SEQUENCE [LARGE SCALE GENOMIC DNA]</scope>
    <source>
        <strain evidence="6">CBS 173.52</strain>
    </source>
</reference>
<dbReference type="EMBL" id="KN846987">
    <property type="protein sequence ID" value="KIW93156.1"/>
    <property type="molecule type" value="Genomic_DNA"/>
</dbReference>
<dbReference type="GeneID" id="27698689"/>
<name>A0A0D2ETB4_CLAB1</name>
<feature type="transmembrane region" description="Helical" evidence="5">
    <location>
        <begin position="170"/>
        <end position="188"/>
    </location>
</feature>
<dbReference type="SUPFAM" id="SSF103473">
    <property type="entry name" value="MFS general substrate transporter"/>
    <property type="match status" value="1"/>
</dbReference>
<keyword evidence="7" id="KW-1185">Reference proteome</keyword>
<feature type="transmembrane region" description="Helical" evidence="5">
    <location>
        <begin position="486"/>
        <end position="510"/>
    </location>
</feature>
<feature type="transmembrane region" description="Helical" evidence="5">
    <location>
        <begin position="265"/>
        <end position="289"/>
    </location>
</feature>
<proteinExistence type="predicted"/>
<dbReference type="RefSeq" id="XP_016619825.1">
    <property type="nucleotide sequence ID" value="XM_016763501.1"/>
</dbReference>
<dbReference type="AlphaFoldDB" id="A0A0D2ETB4"/>
<evidence type="ECO:0000256" key="5">
    <source>
        <dbReference type="SAM" id="Phobius"/>
    </source>
</evidence>
<evidence type="ECO:0000256" key="3">
    <source>
        <dbReference type="ARBA" id="ARBA00022989"/>
    </source>
</evidence>
<evidence type="ECO:0000313" key="7">
    <source>
        <dbReference type="Proteomes" id="UP000053789"/>
    </source>
</evidence>
<dbReference type="Proteomes" id="UP000053789">
    <property type="component" value="Unassembled WGS sequence"/>
</dbReference>
<feature type="transmembrane region" description="Helical" evidence="5">
    <location>
        <begin position="365"/>
        <end position="393"/>
    </location>
</feature>
<evidence type="ECO:0000256" key="4">
    <source>
        <dbReference type="ARBA" id="ARBA00023136"/>
    </source>
</evidence>
<evidence type="ECO:0000256" key="2">
    <source>
        <dbReference type="ARBA" id="ARBA00022692"/>
    </source>
</evidence>
<sequence>MSRRVTYQMASFLRDTPLGQLIRLVSGGHLLKYTEDGNGLEILRNRRLQHADRATQAPVNAEADPEVLAKKGTNADDLVLVDWYSPTDPENPRNFSTAKKLWTSFIIFIYTFVVYCTSSITTPSYPYIAPQHGLNETSVSLILALYVLGYALGPLVFAPLSEIPWIGRNIPYWASFLPFLALSIALTQVQDLNFATICILRFLQGYFGSPILATGAASYDDIFDEFESPYGYMIWLGAMYAGPAVGPLLSGYAVVRDFRWPYWEVAIMAGGLVPLILLLPETSADYILLQRAKRMRKFTGDPKYRAPSEIKRVRVAKVFMDALIKPTEIAMKDPAIAFVTVYGGVVYATYYSYFEAFPLVYHDRYGFSAGAIGLIFLSAIIGAGICAVIYAIYLQLYFTPRARADVKKVASAAAAAAASNDSSQPQSLASGLERLHINAAIPQERWLVPSMPFSVLCPAGLFLFAWTATATSRDANGIEHPAFHWIVPTIGIALFSGGSYVVFQCTIIYISLSYRKYFASLSATYDMSRGSLAAGVVMGSRAVFVSWGVDKGVSVLAGVSAAGVLGMAYLWRYGAMLRSRSRFAER</sequence>
<feature type="transmembrane region" description="Helical" evidence="5">
    <location>
        <begin position="335"/>
        <end position="353"/>
    </location>
</feature>
<dbReference type="InterPro" id="IPR036259">
    <property type="entry name" value="MFS_trans_sf"/>
</dbReference>
<dbReference type="Pfam" id="PF07690">
    <property type="entry name" value="MFS_1"/>
    <property type="match status" value="1"/>
</dbReference>
<evidence type="ECO:0000256" key="1">
    <source>
        <dbReference type="ARBA" id="ARBA00004141"/>
    </source>
</evidence>
<feature type="transmembrane region" description="Helical" evidence="5">
    <location>
        <begin position="194"/>
        <end position="218"/>
    </location>
</feature>
<organism evidence="6 7">
    <name type="scientific">Cladophialophora bantiana (strain ATCC 10958 / CBS 173.52 / CDC B-1940 / NIH 8579)</name>
    <name type="common">Xylohypha bantiana</name>
    <dbReference type="NCBI Taxonomy" id="1442370"/>
    <lineage>
        <taxon>Eukaryota</taxon>
        <taxon>Fungi</taxon>
        <taxon>Dikarya</taxon>
        <taxon>Ascomycota</taxon>
        <taxon>Pezizomycotina</taxon>
        <taxon>Eurotiomycetes</taxon>
        <taxon>Chaetothyriomycetidae</taxon>
        <taxon>Chaetothyriales</taxon>
        <taxon>Herpotrichiellaceae</taxon>
        <taxon>Cladophialophora</taxon>
    </lineage>
</organism>
<dbReference type="Gene3D" id="1.20.1250.20">
    <property type="entry name" value="MFS general substrate transporter like domains"/>
    <property type="match status" value="1"/>
</dbReference>
<evidence type="ECO:0000313" key="6">
    <source>
        <dbReference type="EMBL" id="KIW93156.1"/>
    </source>
</evidence>
<feature type="transmembrane region" description="Helical" evidence="5">
    <location>
        <begin position="101"/>
        <end position="120"/>
    </location>
</feature>
<feature type="transmembrane region" description="Helical" evidence="5">
    <location>
        <begin position="531"/>
        <end position="549"/>
    </location>
</feature>
<dbReference type="VEuPathDB" id="FungiDB:Z519_05761"/>
<keyword evidence="3 5" id="KW-1133">Transmembrane helix</keyword>
<comment type="subcellular location">
    <subcellularLocation>
        <location evidence="1">Membrane</location>
        <topology evidence="1">Multi-pass membrane protein</topology>
    </subcellularLocation>
</comment>
<feature type="transmembrane region" description="Helical" evidence="5">
    <location>
        <begin position="140"/>
        <end position="158"/>
    </location>
</feature>
<feature type="transmembrane region" description="Helical" evidence="5">
    <location>
        <begin position="446"/>
        <end position="466"/>
    </location>
</feature>
<dbReference type="GO" id="GO:0005886">
    <property type="term" value="C:plasma membrane"/>
    <property type="evidence" value="ECO:0007669"/>
    <property type="project" value="TreeGrafter"/>
</dbReference>
<protein>
    <recommendedName>
        <fullName evidence="8">Major facilitator superfamily (MFS) profile domain-containing protein</fullName>
    </recommendedName>
</protein>
<feature type="transmembrane region" description="Helical" evidence="5">
    <location>
        <begin position="555"/>
        <end position="573"/>
    </location>
</feature>
<dbReference type="PANTHER" id="PTHR23502">
    <property type="entry name" value="MAJOR FACILITATOR SUPERFAMILY"/>
    <property type="match status" value="1"/>
</dbReference>